<evidence type="ECO:0000259" key="3">
    <source>
        <dbReference type="PROSITE" id="PS50103"/>
    </source>
</evidence>
<dbReference type="EMBL" id="CALNXK010000255">
    <property type="protein sequence ID" value="CAH3179410.1"/>
    <property type="molecule type" value="Genomic_DNA"/>
</dbReference>
<feature type="non-terminal residue" evidence="4">
    <location>
        <position position="1"/>
    </location>
</feature>
<evidence type="ECO:0000313" key="4">
    <source>
        <dbReference type="EMBL" id="CAH3179410.1"/>
    </source>
</evidence>
<feature type="zinc finger region" description="C3H1-type" evidence="1">
    <location>
        <begin position="305"/>
        <end position="333"/>
    </location>
</feature>
<feature type="domain" description="C3H1-type" evidence="3">
    <location>
        <begin position="305"/>
        <end position="333"/>
    </location>
</feature>
<dbReference type="PROSITE" id="PS50103">
    <property type="entry name" value="ZF_C3H1"/>
    <property type="match status" value="1"/>
</dbReference>
<proteinExistence type="predicted"/>
<reference evidence="4 5" key="1">
    <citation type="submission" date="2022-05" db="EMBL/GenBank/DDBJ databases">
        <authorList>
            <consortium name="Genoscope - CEA"/>
            <person name="William W."/>
        </authorList>
    </citation>
    <scope>NUCLEOTIDE SEQUENCE [LARGE SCALE GENOMIC DNA]</scope>
</reference>
<evidence type="ECO:0000256" key="1">
    <source>
        <dbReference type="PROSITE-ProRule" id="PRU00723"/>
    </source>
</evidence>
<organism evidence="4 5">
    <name type="scientific">Porites lobata</name>
    <dbReference type="NCBI Taxonomy" id="104759"/>
    <lineage>
        <taxon>Eukaryota</taxon>
        <taxon>Metazoa</taxon>
        <taxon>Cnidaria</taxon>
        <taxon>Anthozoa</taxon>
        <taxon>Hexacorallia</taxon>
        <taxon>Scleractinia</taxon>
        <taxon>Fungiina</taxon>
        <taxon>Poritidae</taxon>
        <taxon>Porites</taxon>
    </lineage>
</organism>
<feature type="compositionally biased region" description="Low complexity" evidence="2">
    <location>
        <begin position="361"/>
        <end position="374"/>
    </location>
</feature>
<dbReference type="InterPro" id="IPR000571">
    <property type="entry name" value="Znf_CCCH"/>
</dbReference>
<gene>
    <name evidence="4" type="ORF">PLOB_00021826</name>
</gene>
<evidence type="ECO:0000256" key="2">
    <source>
        <dbReference type="SAM" id="MobiDB-lite"/>
    </source>
</evidence>
<dbReference type="Proteomes" id="UP001159405">
    <property type="component" value="Unassembled WGS sequence"/>
</dbReference>
<keyword evidence="5" id="KW-1185">Reference proteome</keyword>
<dbReference type="PANTHER" id="PTHR35558:SF1">
    <property type="entry name" value="ENDONUCLEASE_EXONUCLEASE_PHOSPHATASE DOMAIN-CONTAINING PROTEIN"/>
    <property type="match status" value="1"/>
</dbReference>
<name>A0ABN8RJ41_9CNID</name>
<keyword evidence="1" id="KW-0863">Zinc-finger</keyword>
<protein>
    <recommendedName>
        <fullName evidence="3">C3H1-type domain-containing protein</fullName>
    </recommendedName>
</protein>
<evidence type="ECO:0000313" key="5">
    <source>
        <dbReference type="Proteomes" id="UP001159405"/>
    </source>
</evidence>
<dbReference type="PANTHER" id="PTHR35558">
    <property type="entry name" value="SGNH_HYDRO DOMAIN-CONTAINING PROTEIN"/>
    <property type="match status" value="1"/>
</dbReference>
<keyword evidence="1" id="KW-0479">Metal-binding</keyword>
<keyword evidence="1" id="KW-0862">Zinc</keyword>
<accession>A0ABN8RJ41</accession>
<comment type="caution">
    <text evidence="4">The sequence shown here is derived from an EMBL/GenBank/DDBJ whole genome shotgun (WGS) entry which is preliminary data.</text>
</comment>
<feature type="compositionally biased region" description="Basic and acidic residues" evidence="2">
    <location>
        <begin position="348"/>
        <end position="357"/>
    </location>
</feature>
<sequence>AGPASAGVSPEMVALITQTVQAVLAAERESSRAASTTSQPVLSAASAITTTPPYSGGVPAALPSLTDSASSLLAAGTGFGGHPVQGRPSQSLVVPSFVSTFSLPSMSSFAPSASNVCPSQSGAIRDVAARSVGPSASLLDQPFVVGPGFSPVPAKLVAQIVAGKYVDLSDLLAVNLLQKETEPQVLFDGRLVLTSQTKQQRRKIEDIASWMEAFSIFAMILVTHFPHRWKDLLQYQLLILRTFRHFSGKVWLAYDRAFREHAAAIRLTDWSSMNVQLFNFHAAGSSVRDSTLAQSNEYPEPPGSSSSNVVCISWNKGRCTAPFASCRYAHRCNLCSGSHRATTCPNRSSRDSREERKRRGSSPGSSSGAKARRT</sequence>
<feature type="region of interest" description="Disordered" evidence="2">
    <location>
        <begin position="340"/>
        <end position="374"/>
    </location>
</feature>